<accession>A0ABW4FR11</accession>
<dbReference type="EMBL" id="JBHUCP010000019">
    <property type="protein sequence ID" value="MFD1532692.1"/>
    <property type="molecule type" value="Genomic_DNA"/>
</dbReference>
<dbReference type="SUPFAM" id="SSF47203">
    <property type="entry name" value="Acyl-CoA dehydrogenase C-terminal domain-like"/>
    <property type="match status" value="1"/>
</dbReference>
<proteinExistence type="inferred from homology"/>
<evidence type="ECO:0000256" key="3">
    <source>
        <dbReference type="ARBA" id="ARBA00011738"/>
    </source>
</evidence>
<comment type="caution">
    <text evidence="11">The sequence shown here is derived from an EMBL/GenBank/DDBJ whole genome shotgun (WGS) entry which is preliminary data.</text>
</comment>
<feature type="domain" description="Acyl-CoA dehydrogenase/oxidase C-terminal" evidence="8">
    <location>
        <begin position="243"/>
        <end position="394"/>
    </location>
</feature>
<evidence type="ECO:0000313" key="12">
    <source>
        <dbReference type="Proteomes" id="UP001597145"/>
    </source>
</evidence>
<dbReference type="RefSeq" id="WP_343978307.1">
    <property type="nucleotide sequence ID" value="NZ_BAAAJG010000010.1"/>
</dbReference>
<evidence type="ECO:0000256" key="5">
    <source>
        <dbReference type="ARBA" id="ARBA00022827"/>
    </source>
</evidence>
<evidence type="ECO:0000256" key="7">
    <source>
        <dbReference type="RuleBase" id="RU362125"/>
    </source>
</evidence>
<gene>
    <name evidence="11" type="ORF">ACFSCY_25040</name>
</gene>
<dbReference type="InterPro" id="IPR046373">
    <property type="entry name" value="Acyl-CoA_Oxase/DH_mid-dom_sf"/>
</dbReference>
<dbReference type="Gene3D" id="1.10.540.10">
    <property type="entry name" value="Acyl-CoA dehydrogenase/oxidase, N-terminal domain"/>
    <property type="match status" value="1"/>
</dbReference>
<keyword evidence="12" id="KW-1185">Reference proteome</keyword>
<keyword evidence="6 7" id="KW-0560">Oxidoreductase</keyword>
<reference evidence="12" key="1">
    <citation type="journal article" date="2019" name="Int. J. Syst. Evol. Microbiol.">
        <title>The Global Catalogue of Microorganisms (GCM) 10K type strain sequencing project: providing services to taxonomists for standard genome sequencing and annotation.</title>
        <authorList>
            <consortium name="The Broad Institute Genomics Platform"/>
            <consortium name="The Broad Institute Genome Sequencing Center for Infectious Disease"/>
            <person name="Wu L."/>
            <person name="Ma J."/>
        </authorList>
    </citation>
    <scope>NUCLEOTIDE SEQUENCE [LARGE SCALE GENOMIC DNA]</scope>
    <source>
        <strain evidence="12">JCM 12165</strain>
    </source>
</reference>
<dbReference type="InterPro" id="IPR050741">
    <property type="entry name" value="Acyl-CoA_dehydrogenase"/>
</dbReference>
<dbReference type="SUPFAM" id="SSF56645">
    <property type="entry name" value="Acyl-CoA dehydrogenase NM domain-like"/>
    <property type="match status" value="1"/>
</dbReference>
<evidence type="ECO:0000256" key="2">
    <source>
        <dbReference type="ARBA" id="ARBA00009347"/>
    </source>
</evidence>
<evidence type="ECO:0000259" key="9">
    <source>
        <dbReference type="Pfam" id="PF02770"/>
    </source>
</evidence>
<feature type="domain" description="Acyl-CoA dehydrogenase/oxidase N-terminal" evidence="10">
    <location>
        <begin position="16"/>
        <end position="128"/>
    </location>
</feature>
<dbReference type="Pfam" id="PF02770">
    <property type="entry name" value="Acyl-CoA_dh_M"/>
    <property type="match status" value="1"/>
</dbReference>
<dbReference type="PANTHER" id="PTHR48083">
    <property type="entry name" value="MEDIUM-CHAIN SPECIFIC ACYL-COA DEHYDROGENASE, MITOCHONDRIAL-RELATED"/>
    <property type="match status" value="1"/>
</dbReference>
<dbReference type="InterPro" id="IPR036250">
    <property type="entry name" value="AcylCo_DH-like_C"/>
</dbReference>
<dbReference type="Pfam" id="PF02771">
    <property type="entry name" value="Acyl-CoA_dh_N"/>
    <property type="match status" value="1"/>
</dbReference>
<dbReference type="InterPro" id="IPR009100">
    <property type="entry name" value="AcylCoA_DH/oxidase_NM_dom_sf"/>
</dbReference>
<dbReference type="PANTHER" id="PTHR48083:SF13">
    <property type="entry name" value="ACYL-COA DEHYDROGENASE FAMILY MEMBER 11"/>
    <property type="match status" value="1"/>
</dbReference>
<evidence type="ECO:0000256" key="1">
    <source>
        <dbReference type="ARBA" id="ARBA00001974"/>
    </source>
</evidence>
<dbReference type="Gene3D" id="2.40.110.10">
    <property type="entry name" value="Butyryl-CoA Dehydrogenase, subunit A, domain 2"/>
    <property type="match status" value="1"/>
</dbReference>
<sequence length="432" mass="47647">MAWDFEVDPRYAEQLDWVEEFVRDEVEPLDVVLGNPYDKTDEVANAIVHPLQKTVRERGLWAAHLGPELGGPGYGQLKLALLNEILGRSRWAPSVFGCQAPDSGNAEILARFGTADQKERYLEPLLDGSISSCYSMTEPQAGADPTLFRAAARLEGDSWVLNGEKWFSTNARYAAFFLVMAVTDPGAAPHRSMSMFIVPAETPGVEIIRNVGLGYEPAGHGSHGYVRYDEVRVPVDHLLGERGDGFVIAQTRLGGGRVHHAMRTIGRARKAFDAMCERALSRDVRTGRLATLGVVQEQIAESWIQIEQFRLLVMRTAWLIDKHNDYKKVRRDIAAVKVAMPKVLSDVARRTLHLHGALGVSNEMDFVAMMVDAEMLALADGPTEVHRVTIARDVLAGYQPVETLFPSGHLPTRREAALQKLATVLPGGFSAS</sequence>
<evidence type="ECO:0000256" key="6">
    <source>
        <dbReference type="ARBA" id="ARBA00023002"/>
    </source>
</evidence>
<evidence type="ECO:0000259" key="10">
    <source>
        <dbReference type="Pfam" id="PF02771"/>
    </source>
</evidence>
<dbReference type="InterPro" id="IPR006091">
    <property type="entry name" value="Acyl-CoA_Oxase/DH_mid-dom"/>
</dbReference>
<name>A0ABW4FR11_9PSEU</name>
<comment type="subunit">
    <text evidence="3">Homodimer.</text>
</comment>
<protein>
    <submittedName>
        <fullName evidence="11">Acyl-CoA dehydrogenase family protein</fullName>
    </submittedName>
</protein>
<dbReference type="InterPro" id="IPR037069">
    <property type="entry name" value="AcylCoA_DH/ox_N_sf"/>
</dbReference>
<keyword evidence="5 7" id="KW-0274">FAD</keyword>
<evidence type="ECO:0000259" key="8">
    <source>
        <dbReference type="Pfam" id="PF00441"/>
    </source>
</evidence>
<feature type="domain" description="Acyl-CoA oxidase/dehydrogenase middle" evidence="9">
    <location>
        <begin position="133"/>
        <end position="219"/>
    </location>
</feature>
<dbReference type="Proteomes" id="UP001597145">
    <property type="component" value="Unassembled WGS sequence"/>
</dbReference>
<dbReference type="Pfam" id="PF00441">
    <property type="entry name" value="Acyl-CoA_dh_1"/>
    <property type="match status" value="1"/>
</dbReference>
<dbReference type="InterPro" id="IPR013786">
    <property type="entry name" value="AcylCoA_DH/ox_N"/>
</dbReference>
<evidence type="ECO:0000256" key="4">
    <source>
        <dbReference type="ARBA" id="ARBA00022630"/>
    </source>
</evidence>
<dbReference type="InterPro" id="IPR009075">
    <property type="entry name" value="AcylCo_DH/oxidase_C"/>
</dbReference>
<keyword evidence="4 7" id="KW-0285">Flavoprotein</keyword>
<organism evidence="11 12">
    <name type="scientific">Pseudonocardia aurantiaca</name>
    <dbReference type="NCBI Taxonomy" id="75290"/>
    <lineage>
        <taxon>Bacteria</taxon>
        <taxon>Bacillati</taxon>
        <taxon>Actinomycetota</taxon>
        <taxon>Actinomycetes</taxon>
        <taxon>Pseudonocardiales</taxon>
        <taxon>Pseudonocardiaceae</taxon>
        <taxon>Pseudonocardia</taxon>
    </lineage>
</organism>
<evidence type="ECO:0000313" key="11">
    <source>
        <dbReference type="EMBL" id="MFD1532692.1"/>
    </source>
</evidence>
<comment type="cofactor">
    <cofactor evidence="1 7">
        <name>FAD</name>
        <dbReference type="ChEBI" id="CHEBI:57692"/>
    </cofactor>
</comment>
<comment type="similarity">
    <text evidence="2 7">Belongs to the acyl-CoA dehydrogenase family.</text>
</comment>
<dbReference type="Gene3D" id="1.20.140.10">
    <property type="entry name" value="Butyryl-CoA Dehydrogenase, subunit A, domain 3"/>
    <property type="match status" value="1"/>
</dbReference>